<organism evidence="4 5">
    <name type="scientific">Tursiops truncatus</name>
    <name type="common">Atlantic bottle-nosed dolphin</name>
    <name type="synonym">Delphinus truncatus</name>
    <dbReference type="NCBI Taxonomy" id="9739"/>
    <lineage>
        <taxon>Eukaryota</taxon>
        <taxon>Metazoa</taxon>
        <taxon>Chordata</taxon>
        <taxon>Craniata</taxon>
        <taxon>Vertebrata</taxon>
        <taxon>Euteleostomi</taxon>
        <taxon>Mammalia</taxon>
        <taxon>Eutheria</taxon>
        <taxon>Laurasiatheria</taxon>
        <taxon>Artiodactyla</taxon>
        <taxon>Whippomorpha</taxon>
        <taxon>Cetacea</taxon>
        <taxon>Odontoceti</taxon>
        <taxon>Delphinidae</taxon>
        <taxon>Tursiops</taxon>
    </lineage>
</organism>
<keyword evidence="2" id="KW-0342">GTP-binding</keyword>
<dbReference type="RefSeq" id="XP_033710193.1">
    <property type="nucleotide sequence ID" value="XM_033854302.1"/>
</dbReference>
<name>A0A6J3R8N0_TURTR</name>
<gene>
    <name evidence="5" type="primary">LOC117311750</name>
</gene>
<evidence type="ECO:0000256" key="1">
    <source>
        <dbReference type="ARBA" id="ARBA00022741"/>
    </source>
</evidence>
<reference evidence="5" key="1">
    <citation type="submission" date="2025-08" db="UniProtKB">
        <authorList>
            <consortium name="RefSeq"/>
        </authorList>
    </citation>
    <scope>IDENTIFICATION</scope>
    <source>
        <tissue evidence="5">Spleen</tissue>
    </source>
</reference>
<dbReference type="SMART" id="SM00173">
    <property type="entry name" value="RAS"/>
    <property type="match status" value="1"/>
</dbReference>
<dbReference type="GO" id="GO:0016020">
    <property type="term" value="C:membrane"/>
    <property type="evidence" value="ECO:0007669"/>
    <property type="project" value="InterPro"/>
</dbReference>
<dbReference type="InParanoid" id="A0A6J3R8N0"/>
<keyword evidence="1" id="KW-0547">Nucleotide-binding</keyword>
<dbReference type="Pfam" id="PF00071">
    <property type="entry name" value="Ras"/>
    <property type="match status" value="1"/>
</dbReference>
<dbReference type="GO" id="GO:0005525">
    <property type="term" value="F:GTP binding"/>
    <property type="evidence" value="ECO:0007669"/>
    <property type="project" value="UniProtKB-KW"/>
</dbReference>
<evidence type="ECO:0000256" key="3">
    <source>
        <dbReference type="SAM" id="MobiDB-lite"/>
    </source>
</evidence>
<dbReference type="AlphaFoldDB" id="A0A6J3R8N0"/>
<dbReference type="PROSITE" id="PS51421">
    <property type="entry name" value="RAS"/>
    <property type="match status" value="1"/>
</dbReference>
<dbReference type="GO" id="GO:0003924">
    <property type="term" value="F:GTPase activity"/>
    <property type="evidence" value="ECO:0007669"/>
    <property type="project" value="InterPro"/>
</dbReference>
<dbReference type="NCBIfam" id="TIGR00231">
    <property type="entry name" value="small_GTP"/>
    <property type="match status" value="1"/>
</dbReference>
<dbReference type="SMART" id="SM00175">
    <property type="entry name" value="RAB"/>
    <property type="match status" value="1"/>
</dbReference>
<feature type="region of interest" description="Disordered" evidence="3">
    <location>
        <begin position="1"/>
        <end position="24"/>
    </location>
</feature>
<accession>A0A6J3R8N0</accession>
<dbReference type="InterPro" id="IPR001806">
    <property type="entry name" value="Small_GTPase"/>
</dbReference>
<dbReference type="OrthoDB" id="9835436at2759"/>
<dbReference type="InterPro" id="IPR005225">
    <property type="entry name" value="Small_GTP-bd"/>
</dbReference>
<dbReference type="GO" id="GO:0007165">
    <property type="term" value="P:signal transduction"/>
    <property type="evidence" value="ECO:0007669"/>
    <property type="project" value="InterPro"/>
</dbReference>
<dbReference type="Proteomes" id="UP000245320">
    <property type="component" value="Chromosome 3"/>
</dbReference>
<dbReference type="PRINTS" id="PR00449">
    <property type="entry name" value="RASTRNSFRMNG"/>
</dbReference>
<feature type="region of interest" description="Disordered" evidence="3">
    <location>
        <begin position="297"/>
        <end position="319"/>
    </location>
</feature>
<dbReference type="Gene3D" id="3.40.50.300">
    <property type="entry name" value="P-loop containing nucleotide triphosphate hydrolases"/>
    <property type="match status" value="1"/>
</dbReference>
<dbReference type="InterPro" id="IPR027417">
    <property type="entry name" value="P-loop_NTPase"/>
</dbReference>
<sequence>MRGAREGPSPGGPAVSKQCPPQDSHRKQVVIDGEMCLLGMLDTVGREEYSAMRAQYTCTREGFLCLPSTTPSPSRARSFEDIHQYREQIEWLKDSDDMPRVLLGNKCDLATCTVECWQAQDLARSYGIPYMETSAKKGQGVEDAIYKLEHKNRQHKVSKLGPPTPQGWPGLPELQGLLSQLRHRRQAWKRHPQGGCREGSSGPPRCTWSIHTMEYYSALKRKDILTPATPWMKPEDMLSERNWSQKEKYGTVAPETHVTAPVCCLRKFQAVVLGTTCFGARASQLLSLCTTLSLSAQGAESPSRPGQADTTRVALAGNA</sequence>
<dbReference type="PANTHER" id="PTHR24070">
    <property type="entry name" value="RAS, DI-RAS, AND RHEB FAMILY MEMBERS OF SMALL GTPASE SUPERFAMILY"/>
    <property type="match status" value="1"/>
</dbReference>
<evidence type="ECO:0000256" key="2">
    <source>
        <dbReference type="ARBA" id="ARBA00023134"/>
    </source>
</evidence>
<evidence type="ECO:0000313" key="5">
    <source>
        <dbReference type="RefSeq" id="XP_033710193.1"/>
    </source>
</evidence>
<dbReference type="InterPro" id="IPR020849">
    <property type="entry name" value="Small_GTPase_Ras-type"/>
</dbReference>
<evidence type="ECO:0000313" key="4">
    <source>
        <dbReference type="Proteomes" id="UP000245320"/>
    </source>
</evidence>
<keyword evidence="4" id="KW-1185">Reference proteome</keyword>
<dbReference type="PROSITE" id="PS51419">
    <property type="entry name" value="RAB"/>
    <property type="match status" value="1"/>
</dbReference>
<protein>
    <submittedName>
        <fullName evidence="5">Ras-like protein isoform X1</fullName>
    </submittedName>
</protein>
<proteinExistence type="predicted"/>
<dbReference type="SUPFAM" id="SSF52540">
    <property type="entry name" value="P-loop containing nucleoside triphosphate hydrolases"/>
    <property type="match status" value="1"/>
</dbReference>